<name>A0A0F9GJT6_9ZZZZ</name>
<dbReference type="AlphaFoldDB" id="A0A0F9GJT6"/>
<gene>
    <name evidence="1" type="ORF">LCGC14_1818000</name>
</gene>
<sequence length="104" mass="11778">MASKEEKRRRAALVEAMVAEDTKKAIEEMPLSLKELGELFDHLDEHLGNEGCDHTPKITSSFLASIKLNQEEIIPWLEDQGGYCDCEILANVEESWESEITKNT</sequence>
<comment type="caution">
    <text evidence="1">The sequence shown here is derived from an EMBL/GenBank/DDBJ whole genome shotgun (WGS) entry which is preliminary data.</text>
</comment>
<organism evidence="1">
    <name type="scientific">marine sediment metagenome</name>
    <dbReference type="NCBI Taxonomy" id="412755"/>
    <lineage>
        <taxon>unclassified sequences</taxon>
        <taxon>metagenomes</taxon>
        <taxon>ecological metagenomes</taxon>
    </lineage>
</organism>
<evidence type="ECO:0008006" key="2">
    <source>
        <dbReference type="Google" id="ProtNLM"/>
    </source>
</evidence>
<evidence type="ECO:0000313" key="1">
    <source>
        <dbReference type="EMBL" id="KKL99084.1"/>
    </source>
</evidence>
<dbReference type="EMBL" id="LAZR01017758">
    <property type="protein sequence ID" value="KKL99084.1"/>
    <property type="molecule type" value="Genomic_DNA"/>
</dbReference>
<dbReference type="InterPro" id="IPR024248">
    <property type="entry name" value="DUF2695"/>
</dbReference>
<protein>
    <recommendedName>
        <fullName evidence="2">DUF2695 domain-containing protein</fullName>
    </recommendedName>
</protein>
<accession>A0A0F9GJT6</accession>
<reference evidence="1" key="1">
    <citation type="journal article" date="2015" name="Nature">
        <title>Complex archaea that bridge the gap between prokaryotes and eukaryotes.</title>
        <authorList>
            <person name="Spang A."/>
            <person name="Saw J.H."/>
            <person name="Jorgensen S.L."/>
            <person name="Zaremba-Niedzwiedzka K."/>
            <person name="Martijn J."/>
            <person name="Lind A.E."/>
            <person name="van Eijk R."/>
            <person name="Schleper C."/>
            <person name="Guy L."/>
            <person name="Ettema T.J."/>
        </authorList>
    </citation>
    <scope>NUCLEOTIDE SEQUENCE</scope>
</reference>
<proteinExistence type="predicted"/>
<dbReference type="Pfam" id="PF10905">
    <property type="entry name" value="DUF2695"/>
    <property type="match status" value="1"/>
</dbReference>